<dbReference type="InterPro" id="IPR029045">
    <property type="entry name" value="ClpP/crotonase-like_dom_sf"/>
</dbReference>
<dbReference type="InterPro" id="IPR014748">
    <property type="entry name" value="Enoyl-CoA_hydra_C"/>
</dbReference>
<reference evidence="4" key="2">
    <citation type="submission" date="2021-04" db="EMBL/GenBank/DDBJ databases">
        <authorList>
            <person name="Gilroy R."/>
        </authorList>
    </citation>
    <scope>NUCLEOTIDE SEQUENCE</scope>
    <source>
        <strain evidence="4">CHK192-8294</strain>
    </source>
</reference>
<dbReference type="PANTHER" id="PTHR11941">
    <property type="entry name" value="ENOYL-COA HYDRATASE-RELATED"/>
    <property type="match status" value="1"/>
</dbReference>
<dbReference type="EMBL" id="DWXO01000047">
    <property type="protein sequence ID" value="HJB80234.1"/>
    <property type="molecule type" value="Genomic_DNA"/>
</dbReference>
<proteinExistence type="inferred from homology"/>
<gene>
    <name evidence="4" type="ORF">H9712_04565</name>
</gene>
<reference evidence="4" key="1">
    <citation type="journal article" date="2021" name="PeerJ">
        <title>Extensive microbial diversity within the chicken gut microbiome revealed by metagenomics and culture.</title>
        <authorList>
            <person name="Gilroy R."/>
            <person name="Ravi A."/>
            <person name="Getino M."/>
            <person name="Pursley I."/>
            <person name="Horton D.L."/>
            <person name="Alikhan N.F."/>
            <person name="Baker D."/>
            <person name="Gharbi K."/>
            <person name="Hall N."/>
            <person name="Watson M."/>
            <person name="Adriaenssens E.M."/>
            <person name="Foster-Nyarko E."/>
            <person name="Jarju S."/>
            <person name="Secka A."/>
            <person name="Antonio M."/>
            <person name="Oren A."/>
            <person name="Chaudhuri R.R."/>
            <person name="La Ragione R."/>
            <person name="Hildebrand F."/>
            <person name="Pallen M.J."/>
        </authorList>
    </citation>
    <scope>NUCLEOTIDE SEQUENCE</scope>
    <source>
        <strain evidence="4">CHK192-8294</strain>
    </source>
</reference>
<dbReference type="InterPro" id="IPR001753">
    <property type="entry name" value="Enoyl-CoA_hydra/iso"/>
</dbReference>
<evidence type="ECO:0000256" key="1">
    <source>
        <dbReference type="ARBA" id="ARBA00005254"/>
    </source>
</evidence>
<evidence type="ECO:0000313" key="5">
    <source>
        <dbReference type="Proteomes" id="UP000823921"/>
    </source>
</evidence>
<dbReference type="AlphaFoldDB" id="A0A9D2MMG4"/>
<evidence type="ECO:0000256" key="2">
    <source>
        <dbReference type="ARBA" id="ARBA00023239"/>
    </source>
</evidence>
<accession>A0A9D2MMG4</accession>
<sequence>MSDPVGNELLRVSRSGAIATITLNRPEVSNALASESYAAVAEALEACGRDADVRAVIITGEGKHFSAGGDIRKFKGYIESGTFIQRENVIRAGKMTQAVRTCPKPVIAMVNGAAAGAGCALALSCDFRIMTPKSRLGMSFINMGLSGDTGCMYFLERMIGAAKACELMMLGSMVDGQEALRLGLASKLVPEEQLQTETLALAEQLARMPTQAIARQKRLSYEFFYRDLAQFNLREADYMYETSRTPDYKEAVYAFLEKRKPEFTGQ</sequence>
<dbReference type="SUPFAM" id="SSF52096">
    <property type="entry name" value="ClpP/crotonase"/>
    <property type="match status" value="1"/>
</dbReference>
<dbReference type="Gene3D" id="3.90.226.10">
    <property type="entry name" value="2-enoyl-CoA Hydratase, Chain A, domain 1"/>
    <property type="match status" value="1"/>
</dbReference>
<evidence type="ECO:0000313" key="4">
    <source>
        <dbReference type="EMBL" id="HJB80234.1"/>
    </source>
</evidence>
<organism evidence="4 5">
    <name type="scientific">Candidatus Flavonifractor intestinigallinarum</name>
    <dbReference type="NCBI Taxonomy" id="2838586"/>
    <lineage>
        <taxon>Bacteria</taxon>
        <taxon>Bacillati</taxon>
        <taxon>Bacillota</taxon>
        <taxon>Clostridia</taxon>
        <taxon>Eubacteriales</taxon>
        <taxon>Oscillospiraceae</taxon>
        <taxon>Flavonifractor</taxon>
    </lineage>
</organism>
<dbReference type="GO" id="GO:0006635">
    <property type="term" value="P:fatty acid beta-oxidation"/>
    <property type="evidence" value="ECO:0007669"/>
    <property type="project" value="TreeGrafter"/>
</dbReference>
<dbReference type="Proteomes" id="UP000823921">
    <property type="component" value="Unassembled WGS sequence"/>
</dbReference>
<dbReference type="PANTHER" id="PTHR11941:SF133">
    <property type="entry name" value="1,2-EPOXYPHENYLACETYL-COA ISOMERASE"/>
    <property type="match status" value="1"/>
</dbReference>
<name>A0A9D2MMG4_9FIRM</name>
<evidence type="ECO:0000256" key="3">
    <source>
        <dbReference type="RuleBase" id="RU003707"/>
    </source>
</evidence>
<dbReference type="Pfam" id="PF00378">
    <property type="entry name" value="ECH_1"/>
    <property type="match status" value="1"/>
</dbReference>
<dbReference type="PROSITE" id="PS00166">
    <property type="entry name" value="ENOYL_COA_HYDRATASE"/>
    <property type="match status" value="1"/>
</dbReference>
<dbReference type="InterPro" id="IPR018376">
    <property type="entry name" value="Enoyl-CoA_hyd/isom_CS"/>
</dbReference>
<keyword evidence="2" id="KW-0456">Lyase</keyword>
<comment type="similarity">
    <text evidence="1 3">Belongs to the enoyl-CoA hydratase/isomerase family.</text>
</comment>
<dbReference type="GO" id="GO:0016829">
    <property type="term" value="F:lyase activity"/>
    <property type="evidence" value="ECO:0007669"/>
    <property type="project" value="UniProtKB-KW"/>
</dbReference>
<comment type="caution">
    <text evidence="4">The sequence shown here is derived from an EMBL/GenBank/DDBJ whole genome shotgun (WGS) entry which is preliminary data.</text>
</comment>
<dbReference type="CDD" id="cd06558">
    <property type="entry name" value="crotonase-like"/>
    <property type="match status" value="1"/>
</dbReference>
<protein>
    <submittedName>
        <fullName evidence="4">Enoyl-CoA hydratase/isomerase family protein</fullName>
    </submittedName>
</protein>
<dbReference type="Gene3D" id="1.10.12.10">
    <property type="entry name" value="Lyase 2-enoyl-coa Hydratase, Chain A, domain 2"/>
    <property type="match status" value="1"/>
</dbReference>